<feature type="compositionally biased region" description="Basic and acidic residues" evidence="13">
    <location>
        <begin position="362"/>
        <end position="375"/>
    </location>
</feature>
<dbReference type="GO" id="GO:0007007">
    <property type="term" value="P:inner mitochondrial membrane organization"/>
    <property type="evidence" value="ECO:0007669"/>
    <property type="project" value="TreeGrafter"/>
</dbReference>
<evidence type="ECO:0000256" key="9">
    <source>
        <dbReference type="ARBA" id="ARBA00023315"/>
    </source>
</evidence>
<gene>
    <name evidence="15" type="ORF">B0T19DRAFT_398816</name>
</gene>
<dbReference type="InterPro" id="IPR002123">
    <property type="entry name" value="Plipid/glycerol_acylTrfase"/>
</dbReference>
<dbReference type="GO" id="GO:0005741">
    <property type="term" value="C:mitochondrial outer membrane"/>
    <property type="evidence" value="ECO:0007669"/>
    <property type="project" value="UniProtKB-SubCell"/>
</dbReference>
<comment type="catalytic activity">
    <reaction evidence="11">
        <text>1'-[1,2-diacyl-sn-glycero-3-phospho],3'-[1-acyl-sn-glycero-3-phospho]-glycerol + a 1,2-diacyl-sn-glycero-3-phosphocholine = a cardiolipin + a 1-acyl-sn-glycero-3-phosphocholine</text>
        <dbReference type="Rhea" id="RHEA:33731"/>
        <dbReference type="ChEBI" id="CHEBI:57643"/>
        <dbReference type="ChEBI" id="CHEBI:58168"/>
        <dbReference type="ChEBI" id="CHEBI:62237"/>
        <dbReference type="ChEBI" id="CHEBI:64743"/>
    </reaction>
    <physiologicalReaction direction="left-to-right" evidence="11">
        <dbReference type="Rhea" id="RHEA:33732"/>
    </physiologicalReaction>
    <physiologicalReaction direction="right-to-left" evidence="11">
        <dbReference type="Rhea" id="RHEA:33733"/>
    </physiologicalReaction>
</comment>
<evidence type="ECO:0000256" key="4">
    <source>
        <dbReference type="ARBA" id="ARBA00022787"/>
    </source>
</evidence>
<evidence type="ECO:0000256" key="5">
    <source>
        <dbReference type="ARBA" id="ARBA00022792"/>
    </source>
</evidence>
<keyword evidence="16" id="KW-1185">Reference proteome</keyword>
<dbReference type="GO" id="GO:0047184">
    <property type="term" value="F:1-acylglycerophosphocholine O-acyltransferase activity"/>
    <property type="evidence" value="ECO:0007669"/>
    <property type="project" value="TreeGrafter"/>
</dbReference>
<dbReference type="SMART" id="SM00563">
    <property type="entry name" value="PlsC"/>
    <property type="match status" value="1"/>
</dbReference>
<comment type="caution">
    <text evidence="15">The sequence shown here is derived from an EMBL/GenBank/DDBJ whole genome shotgun (WGS) entry which is preliminary data.</text>
</comment>
<dbReference type="PANTHER" id="PTHR12497:SF0">
    <property type="entry name" value="TAFAZZIN"/>
    <property type="match status" value="1"/>
</dbReference>
<keyword evidence="6" id="KW-0443">Lipid metabolism</keyword>
<evidence type="ECO:0000256" key="2">
    <source>
        <dbReference type="ARBA" id="ARBA00010524"/>
    </source>
</evidence>
<feature type="compositionally biased region" description="Low complexity" evidence="13">
    <location>
        <begin position="150"/>
        <end position="161"/>
    </location>
</feature>
<protein>
    <recommendedName>
        <fullName evidence="12">Tafazzin family protein</fullName>
    </recommendedName>
</protein>
<evidence type="ECO:0000256" key="7">
    <source>
        <dbReference type="ARBA" id="ARBA00023128"/>
    </source>
</evidence>
<keyword evidence="8" id="KW-0472">Membrane</keyword>
<keyword evidence="3" id="KW-0808">Transferase</keyword>
<evidence type="ECO:0000256" key="8">
    <source>
        <dbReference type="ARBA" id="ARBA00023136"/>
    </source>
</evidence>
<keyword evidence="5" id="KW-0999">Mitochondrion inner membrane</keyword>
<dbReference type="Proteomes" id="UP001286456">
    <property type="component" value="Unassembled WGS sequence"/>
</dbReference>
<dbReference type="SUPFAM" id="SSF69593">
    <property type="entry name" value="Glycerol-3-phosphate (1)-acyltransferase"/>
    <property type="match status" value="1"/>
</dbReference>
<sequence length="381" mass="42850">MSSPPKPAPTSPSLPWRISSSLLMGVTGLASKFYLYGLSGVEVTGLAKFLSVLEARRDPEKRQRGLITVCNHISVVDDPLVWGVLPTSNIFDPSNLRWTLGAHDICFKNKFLANFFTCGQVLPAHRQKHSSFGGLFQPSITQAIRLLSSQPYSSSPSPQSSHDIPDPFSTGSLTFTTNGTDEVSAPSYYQRNRHSWVHVFPEGLVHQHPSRDLRYFKWGVARLILESEPAPDVLPMFIDGTHEIMPEHRTFPRFLPRISGKIHVAFGDVLDYEATFGDLRRRWQSLVQQSQSKLNNDNKGEVTPPMMLGELPDSLKHSQEAAEIRIEVARRMRDEVLKVRRSLGYPEPDARLGSAETWAVDEQTKEKKYKSRVDGSDINQD</sequence>
<dbReference type="PRINTS" id="PR00979">
    <property type="entry name" value="TAFAZZIN"/>
</dbReference>
<evidence type="ECO:0000256" key="12">
    <source>
        <dbReference type="RuleBase" id="RU365062"/>
    </source>
</evidence>
<comment type="similarity">
    <text evidence="2 12">Belongs to the taffazin family.</text>
</comment>
<keyword evidence="4" id="KW-1000">Mitochondrion outer membrane</keyword>
<evidence type="ECO:0000256" key="13">
    <source>
        <dbReference type="SAM" id="MobiDB-lite"/>
    </source>
</evidence>
<evidence type="ECO:0000256" key="6">
    <source>
        <dbReference type="ARBA" id="ARBA00023098"/>
    </source>
</evidence>
<dbReference type="CDD" id="cd07989">
    <property type="entry name" value="LPLAT_AGPAT-like"/>
    <property type="match status" value="1"/>
</dbReference>
<dbReference type="GO" id="GO:0005743">
    <property type="term" value="C:mitochondrial inner membrane"/>
    <property type="evidence" value="ECO:0007669"/>
    <property type="project" value="UniProtKB-SubCell"/>
</dbReference>
<feature type="domain" description="Phospholipid/glycerol acyltransferase" evidence="14">
    <location>
        <begin position="66"/>
        <end position="241"/>
    </location>
</feature>
<dbReference type="InterPro" id="IPR000872">
    <property type="entry name" value="Tafazzin"/>
</dbReference>
<dbReference type="EMBL" id="JAUEPO010000002">
    <property type="protein sequence ID" value="KAK3333097.1"/>
    <property type="molecule type" value="Genomic_DNA"/>
</dbReference>
<feature type="region of interest" description="Disordered" evidence="13">
    <location>
        <begin position="150"/>
        <end position="171"/>
    </location>
</feature>
<dbReference type="PANTHER" id="PTHR12497">
    <property type="entry name" value="TAZ PROTEIN TAFAZZIN"/>
    <property type="match status" value="1"/>
</dbReference>
<keyword evidence="9" id="KW-0012">Acyltransferase</keyword>
<evidence type="ECO:0000256" key="3">
    <source>
        <dbReference type="ARBA" id="ARBA00022679"/>
    </source>
</evidence>
<accession>A0AAE0IXJ3</accession>
<evidence type="ECO:0000256" key="1">
    <source>
        <dbReference type="ARBA" id="ARBA00004137"/>
    </source>
</evidence>
<evidence type="ECO:0000256" key="11">
    <source>
        <dbReference type="ARBA" id="ARBA00047906"/>
    </source>
</evidence>
<proteinExistence type="inferred from homology"/>
<reference evidence="15" key="2">
    <citation type="submission" date="2023-06" db="EMBL/GenBank/DDBJ databases">
        <authorList>
            <consortium name="Lawrence Berkeley National Laboratory"/>
            <person name="Haridas S."/>
            <person name="Hensen N."/>
            <person name="Bonometti L."/>
            <person name="Westerberg I."/>
            <person name="Brannstrom I.O."/>
            <person name="Guillou S."/>
            <person name="Cros-Aarteil S."/>
            <person name="Calhoun S."/>
            <person name="Kuo A."/>
            <person name="Mondo S."/>
            <person name="Pangilinan J."/>
            <person name="Riley R."/>
            <person name="Labutti K."/>
            <person name="Andreopoulos B."/>
            <person name="Lipzen A."/>
            <person name="Chen C."/>
            <person name="Yanf M."/>
            <person name="Daum C."/>
            <person name="Ng V."/>
            <person name="Clum A."/>
            <person name="Steindorff A."/>
            <person name="Ohm R."/>
            <person name="Martin F."/>
            <person name="Silar P."/>
            <person name="Natvig D."/>
            <person name="Lalanne C."/>
            <person name="Gautier V."/>
            <person name="Ament-Velasquez S.L."/>
            <person name="Kruys A."/>
            <person name="Hutchinson M.I."/>
            <person name="Powell A.J."/>
            <person name="Barry K."/>
            <person name="Miller A.N."/>
            <person name="Grigoriev I.V."/>
            <person name="Debuchy R."/>
            <person name="Gladieux P."/>
            <person name="Thoren M.H."/>
            <person name="Johannesson H."/>
        </authorList>
    </citation>
    <scope>NUCLEOTIDE SEQUENCE</scope>
    <source>
        <strain evidence="15">SMH4131-1</strain>
    </source>
</reference>
<evidence type="ECO:0000313" key="16">
    <source>
        <dbReference type="Proteomes" id="UP001286456"/>
    </source>
</evidence>
<dbReference type="GO" id="GO:0035965">
    <property type="term" value="P:cardiolipin acyl-chain remodeling"/>
    <property type="evidence" value="ECO:0007669"/>
    <property type="project" value="TreeGrafter"/>
</dbReference>
<evidence type="ECO:0000259" key="14">
    <source>
        <dbReference type="SMART" id="SM00563"/>
    </source>
</evidence>
<dbReference type="Pfam" id="PF01553">
    <property type="entry name" value="Acyltransferase"/>
    <property type="match status" value="1"/>
</dbReference>
<dbReference type="AlphaFoldDB" id="A0AAE0IXJ3"/>
<organism evidence="15 16">
    <name type="scientific">Cercophora scortea</name>
    <dbReference type="NCBI Taxonomy" id="314031"/>
    <lineage>
        <taxon>Eukaryota</taxon>
        <taxon>Fungi</taxon>
        <taxon>Dikarya</taxon>
        <taxon>Ascomycota</taxon>
        <taxon>Pezizomycotina</taxon>
        <taxon>Sordariomycetes</taxon>
        <taxon>Sordariomycetidae</taxon>
        <taxon>Sordariales</taxon>
        <taxon>Lasiosphaeriaceae</taxon>
        <taxon>Cercophora</taxon>
    </lineage>
</organism>
<evidence type="ECO:0000313" key="15">
    <source>
        <dbReference type="EMBL" id="KAK3333097.1"/>
    </source>
</evidence>
<reference evidence="15" key="1">
    <citation type="journal article" date="2023" name="Mol. Phylogenet. Evol.">
        <title>Genome-scale phylogeny and comparative genomics of the fungal order Sordariales.</title>
        <authorList>
            <person name="Hensen N."/>
            <person name="Bonometti L."/>
            <person name="Westerberg I."/>
            <person name="Brannstrom I.O."/>
            <person name="Guillou S."/>
            <person name="Cros-Aarteil S."/>
            <person name="Calhoun S."/>
            <person name="Haridas S."/>
            <person name="Kuo A."/>
            <person name="Mondo S."/>
            <person name="Pangilinan J."/>
            <person name="Riley R."/>
            <person name="LaButti K."/>
            <person name="Andreopoulos B."/>
            <person name="Lipzen A."/>
            <person name="Chen C."/>
            <person name="Yan M."/>
            <person name="Daum C."/>
            <person name="Ng V."/>
            <person name="Clum A."/>
            <person name="Steindorff A."/>
            <person name="Ohm R.A."/>
            <person name="Martin F."/>
            <person name="Silar P."/>
            <person name="Natvig D.O."/>
            <person name="Lalanne C."/>
            <person name="Gautier V."/>
            <person name="Ament-Velasquez S.L."/>
            <person name="Kruys A."/>
            <person name="Hutchinson M.I."/>
            <person name="Powell A.J."/>
            <person name="Barry K."/>
            <person name="Miller A.N."/>
            <person name="Grigoriev I.V."/>
            <person name="Debuchy R."/>
            <person name="Gladieux P."/>
            <person name="Hiltunen Thoren M."/>
            <person name="Johannesson H."/>
        </authorList>
    </citation>
    <scope>NUCLEOTIDE SEQUENCE</scope>
    <source>
        <strain evidence="15">SMH4131-1</strain>
    </source>
</reference>
<feature type="region of interest" description="Disordered" evidence="13">
    <location>
        <begin position="345"/>
        <end position="381"/>
    </location>
</feature>
<comment type="subcellular location">
    <subcellularLocation>
        <location evidence="1">Mitochondrion inner membrane</location>
        <topology evidence="1">Peripheral membrane protein</topology>
        <orientation evidence="1">Intermembrane side</orientation>
    </subcellularLocation>
    <subcellularLocation>
        <location evidence="10">Mitochondrion outer membrane</location>
        <topology evidence="10">Peripheral membrane protein</topology>
        <orientation evidence="10">Intermembrane side</orientation>
    </subcellularLocation>
</comment>
<evidence type="ECO:0000256" key="10">
    <source>
        <dbReference type="ARBA" id="ARBA00024323"/>
    </source>
</evidence>
<keyword evidence="7" id="KW-0496">Mitochondrion</keyword>
<name>A0AAE0IXJ3_9PEZI</name>